<dbReference type="CDD" id="cd00082">
    <property type="entry name" value="HisKA"/>
    <property type="match status" value="1"/>
</dbReference>
<sequence>MTRHPWTLRRRLVVGLVLLLAILSGVVGTTSIAILHQDLMSRLDETLEQNSMKRMSKFDDGVDQGRPPSGQQVPDNLGPGQKAGNLIVVTDGETVEMAVFVDESGTETQLPDAVVDTIRAGIDDSAPPRTLDLGDELGSYRLIERTDPRTGLNVYSGISTSEVETTIRNLVLIFVVVGLVALAIAAVAGVALVRRSLRPLENVAATAKRVSERDLVDGEVELPERVPEEQADPRTEVGQVGAALNRLLGHVEQSLVARYRSEQHLRQFVADASHELRTPLASVRGYTELARREPERLSETQTHSLARIDAESARMTALVEDLLLLARLDAGQRLRHEEVDVVRLVVEALSDAQAADRGHVWELEAPDEELVVTGDGDRLRQVLANLLANARHHTPDGTRVTASVAARDGIVEVRVSDAGPGIPPELLPEIFGRFVRGDASRTRRGASAGLGLSISQAIVESHGGTIDVDSEPGRTTFTVRLPEDAGAATAVAEPSNGGDPVRRAAADAQDPNEALQDGAGRDRTSADHGGVGAR</sequence>
<reference evidence="16 17" key="1">
    <citation type="submission" date="2019-09" db="EMBL/GenBank/DDBJ databases">
        <title>Phylogeny of genus Pseudoclavibacter and closely related genus.</title>
        <authorList>
            <person name="Li Y."/>
        </authorList>
    </citation>
    <scope>NUCLEOTIDE SEQUENCE [LARGE SCALE GENOMIC DNA]</scope>
    <source>
        <strain evidence="16 17">DSM 23821</strain>
    </source>
</reference>
<dbReference type="Pfam" id="PF00512">
    <property type="entry name" value="HisKA"/>
    <property type="match status" value="1"/>
</dbReference>
<comment type="catalytic activity">
    <reaction evidence="1">
        <text>ATP + protein L-histidine = ADP + protein N-phospho-L-histidine.</text>
        <dbReference type="EC" id="2.7.13.3"/>
    </reaction>
</comment>
<dbReference type="Gene3D" id="1.10.287.130">
    <property type="match status" value="1"/>
</dbReference>
<dbReference type="CDD" id="cd00075">
    <property type="entry name" value="HATPase"/>
    <property type="match status" value="1"/>
</dbReference>
<evidence type="ECO:0000256" key="6">
    <source>
        <dbReference type="ARBA" id="ARBA00022679"/>
    </source>
</evidence>
<comment type="caution">
    <text evidence="16">The sequence shown here is derived from an EMBL/GenBank/DDBJ whole genome shotgun (WGS) entry which is preliminary data.</text>
</comment>
<evidence type="ECO:0000313" key="17">
    <source>
        <dbReference type="Proteomes" id="UP000467240"/>
    </source>
</evidence>
<evidence type="ECO:0000259" key="14">
    <source>
        <dbReference type="PROSITE" id="PS50109"/>
    </source>
</evidence>
<dbReference type="Gene3D" id="6.10.340.10">
    <property type="match status" value="1"/>
</dbReference>
<dbReference type="PANTHER" id="PTHR45436">
    <property type="entry name" value="SENSOR HISTIDINE KINASE YKOH"/>
    <property type="match status" value="1"/>
</dbReference>
<dbReference type="Pfam" id="PF00672">
    <property type="entry name" value="HAMP"/>
    <property type="match status" value="1"/>
</dbReference>
<feature type="region of interest" description="Disordered" evidence="12">
    <location>
        <begin position="57"/>
        <end position="81"/>
    </location>
</feature>
<feature type="transmembrane region" description="Helical" evidence="13">
    <location>
        <begin position="170"/>
        <end position="193"/>
    </location>
</feature>
<dbReference type="InterPro" id="IPR050428">
    <property type="entry name" value="TCS_sensor_his_kinase"/>
</dbReference>
<organism evidence="16 17">
    <name type="scientific">Pseudoclavibacter chungangensis</name>
    <dbReference type="NCBI Taxonomy" id="587635"/>
    <lineage>
        <taxon>Bacteria</taxon>
        <taxon>Bacillati</taxon>
        <taxon>Actinomycetota</taxon>
        <taxon>Actinomycetes</taxon>
        <taxon>Micrococcales</taxon>
        <taxon>Microbacteriaceae</taxon>
        <taxon>Pseudoclavibacter</taxon>
    </lineage>
</organism>
<dbReference type="InterPro" id="IPR003661">
    <property type="entry name" value="HisK_dim/P_dom"/>
</dbReference>
<dbReference type="GO" id="GO:0005509">
    <property type="term" value="F:calcium ion binding"/>
    <property type="evidence" value="ECO:0007669"/>
    <property type="project" value="UniProtKB-ARBA"/>
</dbReference>
<evidence type="ECO:0000256" key="9">
    <source>
        <dbReference type="ARBA" id="ARBA00022989"/>
    </source>
</evidence>
<dbReference type="SUPFAM" id="SSF47384">
    <property type="entry name" value="Homodimeric domain of signal transducing histidine kinase"/>
    <property type="match status" value="1"/>
</dbReference>
<evidence type="ECO:0000256" key="11">
    <source>
        <dbReference type="ARBA" id="ARBA00023136"/>
    </source>
</evidence>
<evidence type="ECO:0000259" key="15">
    <source>
        <dbReference type="PROSITE" id="PS50885"/>
    </source>
</evidence>
<dbReference type="RefSeq" id="WP_158040549.1">
    <property type="nucleotide sequence ID" value="NZ_JACCFV010000001.1"/>
</dbReference>
<dbReference type="SUPFAM" id="SSF55874">
    <property type="entry name" value="ATPase domain of HSP90 chaperone/DNA topoisomerase II/histidine kinase"/>
    <property type="match status" value="1"/>
</dbReference>
<proteinExistence type="predicted"/>
<dbReference type="GO" id="GO:0005886">
    <property type="term" value="C:plasma membrane"/>
    <property type="evidence" value="ECO:0007669"/>
    <property type="project" value="UniProtKB-SubCell"/>
</dbReference>
<dbReference type="OrthoDB" id="9786919at2"/>
<dbReference type="FunFam" id="1.10.287.130:FF:000001">
    <property type="entry name" value="Two-component sensor histidine kinase"/>
    <property type="match status" value="1"/>
</dbReference>
<dbReference type="PANTHER" id="PTHR45436:SF5">
    <property type="entry name" value="SENSOR HISTIDINE KINASE TRCS"/>
    <property type="match status" value="1"/>
</dbReference>
<evidence type="ECO:0000256" key="13">
    <source>
        <dbReference type="SAM" id="Phobius"/>
    </source>
</evidence>
<evidence type="ECO:0000256" key="4">
    <source>
        <dbReference type="ARBA" id="ARBA00012438"/>
    </source>
</evidence>
<dbReference type="PROSITE" id="PS50885">
    <property type="entry name" value="HAMP"/>
    <property type="match status" value="1"/>
</dbReference>
<keyword evidence="10" id="KW-0902">Two-component regulatory system</keyword>
<feature type="region of interest" description="Disordered" evidence="12">
    <location>
        <begin position="484"/>
        <end position="534"/>
    </location>
</feature>
<dbReference type="FunFam" id="3.30.565.10:FF:000006">
    <property type="entry name" value="Sensor histidine kinase WalK"/>
    <property type="match status" value="1"/>
</dbReference>
<keyword evidence="7 13" id="KW-0812">Transmembrane</keyword>
<keyword evidence="9 13" id="KW-1133">Transmembrane helix</keyword>
<keyword evidence="11 13" id="KW-0472">Membrane</keyword>
<dbReference type="InterPro" id="IPR036097">
    <property type="entry name" value="HisK_dim/P_sf"/>
</dbReference>
<evidence type="ECO:0000313" key="16">
    <source>
        <dbReference type="EMBL" id="KAB1656797.1"/>
    </source>
</evidence>
<dbReference type="InterPro" id="IPR003594">
    <property type="entry name" value="HATPase_dom"/>
</dbReference>
<dbReference type="InterPro" id="IPR005467">
    <property type="entry name" value="His_kinase_dom"/>
</dbReference>
<keyword evidence="5" id="KW-0597">Phosphoprotein</keyword>
<evidence type="ECO:0000256" key="7">
    <source>
        <dbReference type="ARBA" id="ARBA00022692"/>
    </source>
</evidence>
<name>A0A7J5BTC5_9MICO</name>
<evidence type="ECO:0000256" key="2">
    <source>
        <dbReference type="ARBA" id="ARBA00001968"/>
    </source>
</evidence>
<feature type="domain" description="Histidine kinase" evidence="14">
    <location>
        <begin position="271"/>
        <end position="485"/>
    </location>
</feature>
<keyword evidence="17" id="KW-1185">Reference proteome</keyword>
<dbReference type="SMART" id="SM00387">
    <property type="entry name" value="HATPase_c"/>
    <property type="match status" value="1"/>
</dbReference>
<dbReference type="PROSITE" id="PS50109">
    <property type="entry name" value="HIS_KIN"/>
    <property type="match status" value="1"/>
</dbReference>
<dbReference type="GO" id="GO:0000155">
    <property type="term" value="F:phosphorelay sensor kinase activity"/>
    <property type="evidence" value="ECO:0007669"/>
    <property type="project" value="InterPro"/>
</dbReference>
<dbReference type="Proteomes" id="UP000467240">
    <property type="component" value="Unassembled WGS sequence"/>
</dbReference>
<dbReference type="Gene3D" id="3.30.565.10">
    <property type="entry name" value="Histidine kinase-like ATPase, C-terminal domain"/>
    <property type="match status" value="1"/>
</dbReference>
<dbReference type="AlphaFoldDB" id="A0A7J5BTC5"/>
<comment type="subcellular location">
    <subcellularLocation>
        <location evidence="3">Cell membrane</location>
    </subcellularLocation>
</comment>
<keyword evidence="6" id="KW-0808">Transferase</keyword>
<dbReference type="InterPro" id="IPR004358">
    <property type="entry name" value="Sig_transdc_His_kin-like_C"/>
</dbReference>
<accession>A0A7J5BTC5</accession>
<evidence type="ECO:0000256" key="1">
    <source>
        <dbReference type="ARBA" id="ARBA00000085"/>
    </source>
</evidence>
<dbReference type="InterPro" id="IPR003660">
    <property type="entry name" value="HAMP_dom"/>
</dbReference>
<gene>
    <name evidence="16" type="ORF">F8O01_09050</name>
</gene>
<evidence type="ECO:0000256" key="8">
    <source>
        <dbReference type="ARBA" id="ARBA00022777"/>
    </source>
</evidence>
<protein>
    <recommendedName>
        <fullName evidence="4">histidine kinase</fullName>
        <ecNumber evidence="4">2.7.13.3</ecNumber>
    </recommendedName>
</protein>
<dbReference type="EC" id="2.7.13.3" evidence="4"/>
<dbReference type="EMBL" id="WBJZ01000010">
    <property type="protein sequence ID" value="KAB1656797.1"/>
    <property type="molecule type" value="Genomic_DNA"/>
</dbReference>
<evidence type="ECO:0000256" key="3">
    <source>
        <dbReference type="ARBA" id="ARBA00004236"/>
    </source>
</evidence>
<dbReference type="Pfam" id="PF02518">
    <property type="entry name" value="HATPase_c"/>
    <property type="match status" value="1"/>
</dbReference>
<comment type="cofactor">
    <cofactor evidence="2">
        <name>a divalent metal cation</name>
        <dbReference type="ChEBI" id="CHEBI:60240"/>
    </cofactor>
</comment>
<dbReference type="SMART" id="SM00388">
    <property type="entry name" value="HisKA"/>
    <property type="match status" value="1"/>
</dbReference>
<evidence type="ECO:0000256" key="12">
    <source>
        <dbReference type="SAM" id="MobiDB-lite"/>
    </source>
</evidence>
<evidence type="ECO:0000256" key="5">
    <source>
        <dbReference type="ARBA" id="ARBA00022553"/>
    </source>
</evidence>
<evidence type="ECO:0000256" key="10">
    <source>
        <dbReference type="ARBA" id="ARBA00023012"/>
    </source>
</evidence>
<dbReference type="CDD" id="cd06225">
    <property type="entry name" value="HAMP"/>
    <property type="match status" value="1"/>
</dbReference>
<feature type="domain" description="HAMP" evidence="15">
    <location>
        <begin position="194"/>
        <end position="256"/>
    </location>
</feature>
<dbReference type="PRINTS" id="PR00344">
    <property type="entry name" value="BCTRLSENSOR"/>
</dbReference>
<dbReference type="SMART" id="SM00304">
    <property type="entry name" value="HAMP"/>
    <property type="match status" value="1"/>
</dbReference>
<dbReference type="InterPro" id="IPR036890">
    <property type="entry name" value="HATPase_C_sf"/>
</dbReference>
<keyword evidence="8 16" id="KW-0418">Kinase</keyword>